<evidence type="ECO:0000256" key="7">
    <source>
        <dbReference type="SAM" id="MobiDB-lite"/>
    </source>
</evidence>
<keyword evidence="4 8" id="KW-0812">Transmembrane</keyword>
<feature type="region of interest" description="Disordered" evidence="7">
    <location>
        <begin position="439"/>
        <end position="507"/>
    </location>
</feature>
<dbReference type="GO" id="GO:0005254">
    <property type="term" value="F:chloride channel activity"/>
    <property type="evidence" value="ECO:0007669"/>
    <property type="project" value="TreeGrafter"/>
</dbReference>
<keyword evidence="5 8" id="KW-1133">Transmembrane helix</keyword>
<evidence type="ECO:0000313" key="9">
    <source>
        <dbReference type="EMBL" id="KAK8385356.1"/>
    </source>
</evidence>
<evidence type="ECO:0000256" key="4">
    <source>
        <dbReference type="ARBA" id="ARBA00022692"/>
    </source>
</evidence>
<comment type="subcellular location">
    <subcellularLocation>
        <location evidence="1">Membrane</location>
        <topology evidence="1">Multi-pass membrane protein</topology>
    </subcellularLocation>
</comment>
<name>A0AAW0TFC9_SCYPA</name>
<organism evidence="9 10">
    <name type="scientific">Scylla paramamosain</name>
    <name type="common">Mud crab</name>
    <dbReference type="NCBI Taxonomy" id="85552"/>
    <lineage>
        <taxon>Eukaryota</taxon>
        <taxon>Metazoa</taxon>
        <taxon>Ecdysozoa</taxon>
        <taxon>Arthropoda</taxon>
        <taxon>Crustacea</taxon>
        <taxon>Multicrustacea</taxon>
        <taxon>Malacostraca</taxon>
        <taxon>Eumalacostraca</taxon>
        <taxon>Eucarida</taxon>
        <taxon>Decapoda</taxon>
        <taxon>Pleocyemata</taxon>
        <taxon>Brachyura</taxon>
        <taxon>Eubrachyura</taxon>
        <taxon>Portunoidea</taxon>
        <taxon>Portunidae</taxon>
        <taxon>Portuninae</taxon>
        <taxon>Scylla</taxon>
    </lineage>
</organism>
<dbReference type="GO" id="GO:0005783">
    <property type="term" value="C:endoplasmic reticulum"/>
    <property type="evidence" value="ECO:0007669"/>
    <property type="project" value="TreeGrafter"/>
</dbReference>
<feature type="compositionally biased region" description="Low complexity" evidence="7">
    <location>
        <begin position="489"/>
        <end position="501"/>
    </location>
</feature>
<gene>
    <name evidence="9" type="ORF">O3P69_012291</name>
</gene>
<protein>
    <recommendedName>
        <fullName evidence="3">Chloride channel CLIC-like protein 1</fullName>
    </recommendedName>
</protein>
<comment type="similarity">
    <text evidence="2">Belongs to the chloride channel MCLC family.</text>
</comment>
<feature type="region of interest" description="Disordered" evidence="7">
    <location>
        <begin position="36"/>
        <end position="72"/>
    </location>
</feature>
<evidence type="ECO:0000256" key="5">
    <source>
        <dbReference type="ARBA" id="ARBA00022989"/>
    </source>
</evidence>
<feature type="compositionally biased region" description="Low complexity" evidence="7">
    <location>
        <begin position="540"/>
        <end position="567"/>
    </location>
</feature>
<keyword evidence="6 8" id="KW-0472">Membrane</keyword>
<dbReference type="AlphaFoldDB" id="A0AAW0TFC9"/>
<feature type="transmembrane region" description="Helical" evidence="8">
    <location>
        <begin position="185"/>
        <end position="208"/>
    </location>
</feature>
<evidence type="ECO:0000313" key="10">
    <source>
        <dbReference type="Proteomes" id="UP001487740"/>
    </source>
</evidence>
<dbReference type="Pfam" id="PF05934">
    <property type="entry name" value="MCLC"/>
    <property type="match status" value="1"/>
</dbReference>
<dbReference type="PANTHER" id="PTHR34093">
    <property type="entry name" value="CHLORIDE CHANNEL CLIC-LIKE PROTEIN 1"/>
    <property type="match status" value="1"/>
</dbReference>
<evidence type="ECO:0000256" key="1">
    <source>
        <dbReference type="ARBA" id="ARBA00004141"/>
    </source>
</evidence>
<dbReference type="Proteomes" id="UP001487740">
    <property type="component" value="Unassembled WGS sequence"/>
</dbReference>
<dbReference type="InterPro" id="IPR009231">
    <property type="entry name" value="Chloride_chnl_CLIC-like"/>
</dbReference>
<dbReference type="PANTHER" id="PTHR34093:SF1">
    <property type="entry name" value="CHLORIDE CHANNEL CLIC-LIKE PROTEIN 1"/>
    <property type="match status" value="1"/>
</dbReference>
<evidence type="ECO:0000256" key="8">
    <source>
        <dbReference type="SAM" id="Phobius"/>
    </source>
</evidence>
<evidence type="ECO:0000256" key="6">
    <source>
        <dbReference type="ARBA" id="ARBA00023136"/>
    </source>
</evidence>
<proteinExistence type="inferred from homology"/>
<comment type="caution">
    <text evidence="9">The sequence shown here is derived from an EMBL/GenBank/DDBJ whole genome shotgun (WGS) entry which is preliminary data.</text>
</comment>
<accession>A0AAW0TFC9</accession>
<sequence length="663" mass="72528">MVVFVAVTAQPNPFDEDDDELAFSLNRLYRDSKDAIDPHNMLPEPGGRRYTGRPRGMAWGPGEEDTEEAPPGSRLISLQKSLEEEQATSLKLQKMLAKEGVLDLQAFYRRAVQHLWNTLRLQEARDILKEGNTALVRQSKADPHKVDEFLQQGFTLETPPSESSPSLLQSAVTLGHAVIHAGKSLEVWLCMLCGGFVVLAMWAVVLFVRDIQRELRHMYKMAESRRHAELAKRGYTGIPEECQPGARSSAGNVYDWVKVNLFGSPDVCEKYFEQLMIDAIEEITPGMVIAETVSRFLFQPLQHLGTESGKLTTNFYKNVPPAYHLHATALFLGLLVVVLFYGCAYGIDFPLGLGGYRPMARQESTWGRDRAGLGREAVEQLNRDREKFLEESRRMLTDIAKAAEGTKVPQQQLVVTSSGILEVQLERLISRHLDRAMEQQGGVPASPGVHTITSTPLRPQGTTKAVVQQSSPEQQSPEQQSPGLLSDFSSSSSSSSSSYSSKGQQGPVVVNERGDFQAMLASTDAVHRRVAGTPAVRCLPPRTSSRSSSTNTSAASTPTASEAGSPSARRKKGSKFLRMFRSAEVPPSPKPSPSASTQSLSHGDLDEPDLGAPPDNSSFLAEVRSVLDLSTNSEHPSPPSSPSPPSQDWSTEDRQVSVSSPPP</sequence>
<feature type="compositionally biased region" description="Pro residues" evidence="7">
    <location>
        <begin position="636"/>
        <end position="645"/>
    </location>
</feature>
<reference evidence="9 10" key="1">
    <citation type="submission" date="2023-03" db="EMBL/GenBank/DDBJ databases">
        <title>High-quality genome of Scylla paramamosain provides insights in environmental adaptation.</title>
        <authorList>
            <person name="Zhang L."/>
        </authorList>
    </citation>
    <scope>NUCLEOTIDE SEQUENCE [LARGE SCALE GENOMIC DNA]</scope>
    <source>
        <strain evidence="9">LZ_2023a</strain>
        <tissue evidence="9">Muscle</tissue>
    </source>
</reference>
<feature type="compositionally biased region" description="Low complexity" evidence="7">
    <location>
        <begin position="468"/>
        <end position="482"/>
    </location>
</feature>
<feature type="region of interest" description="Disordered" evidence="7">
    <location>
        <begin position="532"/>
        <end position="663"/>
    </location>
</feature>
<dbReference type="GO" id="GO:0016020">
    <property type="term" value="C:membrane"/>
    <property type="evidence" value="ECO:0007669"/>
    <property type="project" value="UniProtKB-SubCell"/>
</dbReference>
<feature type="transmembrane region" description="Helical" evidence="8">
    <location>
        <begin position="325"/>
        <end position="347"/>
    </location>
</feature>
<dbReference type="EMBL" id="JARAKH010000033">
    <property type="protein sequence ID" value="KAK8385356.1"/>
    <property type="molecule type" value="Genomic_DNA"/>
</dbReference>
<evidence type="ECO:0000256" key="2">
    <source>
        <dbReference type="ARBA" id="ARBA00005944"/>
    </source>
</evidence>
<feature type="compositionally biased region" description="Polar residues" evidence="7">
    <location>
        <begin position="451"/>
        <end position="467"/>
    </location>
</feature>
<keyword evidence="10" id="KW-1185">Reference proteome</keyword>
<evidence type="ECO:0000256" key="3">
    <source>
        <dbReference type="ARBA" id="ARBA00015571"/>
    </source>
</evidence>